<reference evidence="1" key="1">
    <citation type="submission" date="2023-11" db="EMBL/GenBank/DDBJ databases">
        <authorList>
            <person name="Poullet M."/>
        </authorList>
    </citation>
    <scope>NUCLEOTIDE SEQUENCE</scope>
    <source>
        <strain evidence="1">E1834</strain>
    </source>
</reference>
<protein>
    <submittedName>
        <fullName evidence="1">Uncharacterized protein</fullName>
    </submittedName>
</protein>
<sequence>MFNFVFLLSFEQIHWEVKISFIFTLLNQIRYLDSGWNRIFQFFNQFKFFFIFK</sequence>
<organism evidence="1 2">
    <name type="scientific">Meloidogyne enterolobii</name>
    <name type="common">Root-knot nematode worm</name>
    <name type="synonym">Meloidogyne mayaguensis</name>
    <dbReference type="NCBI Taxonomy" id="390850"/>
    <lineage>
        <taxon>Eukaryota</taxon>
        <taxon>Metazoa</taxon>
        <taxon>Ecdysozoa</taxon>
        <taxon>Nematoda</taxon>
        <taxon>Chromadorea</taxon>
        <taxon>Rhabditida</taxon>
        <taxon>Tylenchina</taxon>
        <taxon>Tylenchomorpha</taxon>
        <taxon>Tylenchoidea</taxon>
        <taxon>Meloidogynidae</taxon>
        <taxon>Meloidogyninae</taxon>
        <taxon>Meloidogyne</taxon>
    </lineage>
</organism>
<proteinExistence type="predicted"/>
<dbReference type="Proteomes" id="UP001497535">
    <property type="component" value="Unassembled WGS sequence"/>
</dbReference>
<dbReference type="EMBL" id="CAVMJV010000049">
    <property type="protein sequence ID" value="CAK5083172.1"/>
    <property type="molecule type" value="Genomic_DNA"/>
</dbReference>
<name>A0ACB0ZVL1_MELEN</name>
<accession>A0ACB0ZVL1</accession>
<evidence type="ECO:0000313" key="1">
    <source>
        <dbReference type="EMBL" id="CAK5083172.1"/>
    </source>
</evidence>
<gene>
    <name evidence="1" type="ORF">MENTE1834_LOCUS30487</name>
</gene>
<evidence type="ECO:0000313" key="2">
    <source>
        <dbReference type="Proteomes" id="UP001497535"/>
    </source>
</evidence>
<keyword evidence="2" id="KW-1185">Reference proteome</keyword>
<comment type="caution">
    <text evidence="1">The sequence shown here is derived from an EMBL/GenBank/DDBJ whole genome shotgun (WGS) entry which is preliminary data.</text>
</comment>